<evidence type="ECO:0000313" key="2">
    <source>
        <dbReference type="EMBL" id="QES95274.1"/>
    </source>
</evidence>
<name>A0A5J6DUR2_9STRA</name>
<organism evidence="2">
    <name type="scientific">Nitzschia sp.</name>
    <name type="common">in: diatoms</name>
    <dbReference type="NCBI Taxonomy" id="1884248"/>
    <lineage>
        <taxon>Eukaryota</taxon>
        <taxon>Sar</taxon>
        <taxon>Stramenopiles</taxon>
        <taxon>Ochrophyta</taxon>
        <taxon>Bacillariophyta</taxon>
        <taxon>Bacillariophyceae</taxon>
        <taxon>Bacillariophycidae</taxon>
        <taxon>Bacillariales</taxon>
        <taxon>Bacillariaceae</taxon>
        <taxon>Nitzschia</taxon>
    </lineage>
</organism>
<proteinExistence type="predicted"/>
<sequence>MNIINFVKKLLEFFDNNSLENNKNNYVTFFKGEQEYLYESLNISKYEEEIILDRNRDLIIRDVGPMNNKRTSDIGSWRYYNAPFKEPLWEPYRKGYCDQDIKRFRNILKRQKELHLKELEKIAKEKSEYLFRGIKVVNSLISLIKENINNIKRTFKLKLFVTSLLKNTNSTQSLRLLAIIYMSYDIKRYLLIKKNNNKNNKNNNLINKIYYTIIILRLINILIEIKFLGMTRIKPIKNTFLSIILFEGVYQGLFFLNKNFK</sequence>
<dbReference type="EMBL" id="MG273660">
    <property type="protein sequence ID" value="QES95317.1"/>
    <property type="molecule type" value="Genomic_DNA"/>
</dbReference>
<evidence type="ECO:0000256" key="1">
    <source>
        <dbReference type="SAM" id="Phobius"/>
    </source>
</evidence>
<dbReference type="EMBL" id="MG273660">
    <property type="protein sequence ID" value="QES95274.1"/>
    <property type="molecule type" value="Genomic_DNA"/>
</dbReference>
<dbReference type="AlphaFoldDB" id="A0A5J6DUR2"/>
<accession>A0A5J6DUR2</accession>
<reference evidence="2" key="1">
    <citation type="journal article" date="2019" name="Am. J. Bot.">
        <title>A single loss of photosynthesis in the diatom order Bacillariales (Bacillariophyta).</title>
        <authorList>
            <person name="Onyshchenko A."/>
            <person name="Ruck E.C."/>
            <person name="Nakov T."/>
            <person name="Alverson A.J."/>
        </authorList>
    </citation>
    <scope>NUCLEOTIDE SEQUENCE</scope>
    <source>
        <strain evidence="2">Nitz4</strain>
    </source>
</reference>
<gene>
    <name evidence="2" type="primary">orf261</name>
</gene>
<keyword evidence="2" id="KW-0934">Plastid</keyword>
<keyword evidence="1" id="KW-0812">Transmembrane</keyword>
<feature type="transmembrane region" description="Helical" evidence="1">
    <location>
        <begin position="209"/>
        <end position="228"/>
    </location>
</feature>
<keyword evidence="1" id="KW-1133">Transmembrane helix</keyword>
<protein>
    <submittedName>
        <fullName evidence="2">Uncharacterized protein</fullName>
    </submittedName>
</protein>
<geneLocation type="plastid" evidence="2"/>
<feature type="transmembrane region" description="Helical" evidence="1">
    <location>
        <begin position="240"/>
        <end position="256"/>
    </location>
</feature>
<keyword evidence="1" id="KW-0472">Membrane</keyword>